<dbReference type="RefSeq" id="WP_130066392.1">
    <property type="nucleotide sequence ID" value="NZ_SEZN01000016.1"/>
</dbReference>
<dbReference type="EMBL" id="SEZN01000016">
    <property type="protein sequence ID" value="RYU64260.1"/>
    <property type="molecule type" value="Genomic_DNA"/>
</dbReference>
<organism evidence="1 2">
    <name type="scientific">Aliivibrio finisterrensis</name>
    <dbReference type="NCBI Taxonomy" id="511998"/>
    <lineage>
        <taxon>Bacteria</taxon>
        <taxon>Pseudomonadati</taxon>
        <taxon>Pseudomonadota</taxon>
        <taxon>Gammaproteobacteria</taxon>
        <taxon>Vibrionales</taxon>
        <taxon>Vibrionaceae</taxon>
        <taxon>Aliivibrio</taxon>
    </lineage>
</organism>
<comment type="caution">
    <text evidence="1">The sequence shown here is derived from an EMBL/GenBank/DDBJ whole genome shotgun (WGS) entry which is preliminary data.</text>
</comment>
<accession>A0ABY0I9F1</accession>
<proteinExistence type="predicted"/>
<keyword evidence="2" id="KW-1185">Reference proteome</keyword>
<reference evidence="1 2" key="1">
    <citation type="submission" date="2019-02" db="EMBL/GenBank/DDBJ databases">
        <title>Genome sequences of Aliivibrio finisterrensis strains from farmed Atlantic salmon.</title>
        <authorList>
            <person name="Bowman J.P."/>
        </authorList>
    </citation>
    <scope>NUCLEOTIDE SEQUENCE [LARGE SCALE GENOMIC DNA]</scope>
    <source>
        <strain evidence="1 2">A21</strain>
    </source>
</reference>
<gene>
    <name evidence="1" type="ORF">ERW53_09970</name>
</gene>
<dbReference type="Proteomes" id="UP000294166">
    <property type="component" value="Unassembled WGS sequence"/>
</dbReference>
<evidence type="ECO:0000313" key="1">
    <source>
        <dbReference type="EMBL" id="RYU64260.1"/>
    </source>
</evidence>
<sequence>MINYEIRSSEDGSKITVKAQGVVEAIAEHLSHPVLELSVTYSPNHGISIITDNKTGIKYDVRII</sequence>
<protein>
    <submittedName>
        <fullName evidence="1">Uncharacterized protein</fullName>
    </submittedName>
</protein>
<evidence type="ECO:0000313" key="2">
    <source>
        <dbReference type="Proteomes" id="UP000294166"/>
    </source>
</evidence>
<name>A0ABY0I9F1_9GAMM</name>